<accession>A0A7T3FZB0</accession>
<protein>
    <submittedName>
        <fullName evidence="2">Uncharacterized protein</fullName>
    </submittedName>
</protein>
<keyword evidence="1" id="KW-0472">Membrane</keyword>
<feature type="transmembrane region" description="Helical" evidence="1">
    <location>
        <begin position="108"/>
        <end position="127"/>
    </location>
</feature>
<name>A0A7T3FZB0_9EURY</name>
<dbReference type="AlphaFoldDB" id="A0A7T3FZB0"/>
<feature type="transmembrane region" description="Helical" evidence="1">
    <location>
        <begin position="21"/>
        <end position="41"/>
    </location>
</feature>
<proteinExistence type="predicted"/>
<evidence type="ECO:0000256" key="1">
    <source>
        <dbReference type="SAM" id="Phobius"/>
    </source>
</evidence>
<dbReference type="EMBL" id="CP065856">
    <property type="protein sequence ID" value="QPV63421.1"/>
    <property type="molecule type" value="Genomic_DNA"/>
</dbReference>
<dbReference type="RefSeq" id="WP_198062211.1">
    <property type="nucleotide sequence ID" value="NZ_CP065856.1"/>
</dbReference>
<keyword evidence="1" id="KW-0812">Transmembrane</keyword>
<feature type="transmembrane region" description="Helical" evidence="1">
    <location>
        <begin position="53"/>
        <end position="71"/>
    </location>
</feature>
<reference evidence="2 3" key="1">
    <citation type="submission" date="2020-12" db="EMBL/GenBank/DDBJ databases">
        <title>Halosimplex halophilum sp. nov. and Halosimplex salinum sp. nov., two new members of the genus Halosimplex.</title>
        <authorList>
            <person name="Cui H.L."/>
        </authorList>
    </citation>
    <scope>NUCLEOTIDE SEQUENCE [LARGE SCALE GENOMIC DNA]</scope>
    <source>
        <strain evidence="2 3">YGH94</strain>
    </source>
</reference>
<dbReference type="KEGG" id="hlt:I7X12_01935"/>
<keyword evidence="3" id="KW-1185">Reference proteome</keyword>
<gene>
    <name evidence="2" type="ORF">I7X12_01935</name>
</gene>
<evidence type="ECO:0000313" key="2">
    <source>
        <dbReference type="EMBL" id="QPV63421.1"/>
    </source>
</evidence>
<feature type="transmembrane region" description="Helical" evidence="1">
    <location>
        <begin position="83"/>
        <end position="102"/>
    </location>
</feature>
<dbReference type="GeneID" id="60587214"/>
<sequence length="141" mass="14329">MSFARGSTRGAEEGDSDARRRAIRTFVAALAFTPTWVLPYATGSLGPVSAESAVRAVAIGAVAGLAVFLLVDGVDLSGVSDAVSVVAALAFIAVGTAVVWSVLSPDAIPAFAVGSLAFVWAVALGGVTRHVAWPRFAAKEE</sequence>
<keyword evidence="1" id="KW-1133">Transmembrane helix</keyword>
<evidence type="ECO:0000313" key="3">
    <source>
        <dbReference type="Proteomes" id="UP000595001"/>
    </source>
</evidence>
<dbReference type="Proteomes" id="UP000595001">
    <property type="component" value="Chromosome"/>
</dbReference>
<organism evidence="2 3">
    <name type="scientific">Halosimplex litoreum</name>
    <dbReference type="NCBI Taxonomy" id="1198301"/>
    <lineage>
        <taxon>Archaea</taxon>
        <taxon>Methanobacteriati</taxon>
        <taxon>Methanobacteriota</taxon>
        <taxon>Stenosarchaea group</taxon>
        <taxon>Halobacteria</taxon>
        <taxon>Halobacteriales</taxon>
        <taxon>Haloarculaceae</taxon>
        <taxon>Halosimplex</taxon>
    </lineage>
</organism>